<dbReference type="InterPro" id="IPR011990">
    <property type="entry name" value="TPR-like_helical_dom_sf"/>
</dbReference>
<evidence type="ECO:0000313" key="2">
    <source>
        <dbReference type="EMBL" id="NRT54479.1"/>
    </source>
</evidence>
<name>A0ABX2FXD0_9BURK</name>
<keyword evidence="1" id="KW-0812">Transmembrane</keyword>
<dbReference type="Gene3D" id="1.25.40.10">
    <property type="entry name" value="Tetratricopeptide repeat domain"/>
    <property type="match status" value="1"/>
</dbReference>
<dbReference type="Proteomes" id="UP001516061">
    <property type="component" value="Unassembled WGS sequence"/>
</dbReference>
<dbReference type="EMBL" id="JABSNM010000001">
    <property type="protein sequence ID" value="NRT54479.1"/>
    <property type="molecule type" value="Genomic_DNA"/>
</dbReference>
<feature type="transmembrane region" description="Helical" evidence="1">
    <location>
        <begin position="29"/>
        <end position="52"/>
    </location>
</feature>
<keyword evidence="3" id="KW-1185">Reference proteome</keyword>
<proteinExistence type="predicted"/>
<evidence type="ECO:0000256" key="1">
    <source>
        <dbReference type="SAM" id="Phobius"/>
    </source>
</evidence>
<organism evidence="2 3">
    <name type="scientific">Sphaerotilus uruguayifluvii</name>
    <dbReference type="NCBI Taxonomy" id="2735897"/>
    <lineage>
        <taxon>Bacteria</taxon>
        <taxon>Pseudomonadati</taxon>
        <taxon>Pseudomonadota</taxon>
        <taxon>Betaproteobacteria</taxon>
        <taxon>Burkholderiales</taxon>
        <taxon>Sphaerotilaceae</taxon>
        <taxon>Sphaerotilus</taxon>
    </lineage>
</organism>
<keyword evidence="1" id="KW-0472">Membrane</keyword>
<protein>
    <submittedName>
        <fullName evidence="2">Uncharacterized protein</fullName>
    </submittedName>
</protein>
<keyword evidence="1" id="KW-1133">Transmembrane helix</keyword>
<evidence type="ECO:0000313" key="3">
    <source>
        <dbReference type="Proteomes" id="UP001516061"/>
    </source>
</evidence>
<accession>A0ABX2FXD0</accession>
<reference evidence="2 3" key="1">
    <citation type="submission" date="2020-05" db="EMBL/GenBank/DDBJ databases">
        <title>Genomic Encyclopedia of Type Strains, Phase IV (KMG-V): Genome sequencing to study the core and pangenomes of soil and plant-associated prokaryotes.</title>
        <authorList>
            <person name="Whitman W."/>
        </authorList>
    </citation>
    <scope>NUCLEOTIDE SEQUENCE [LARGE SCALE GENOMIC DNA]</scope>
    <source>
        <strain evidence="2 3">C29</strain>
    </source>
</reference>
<dbReference type="RefSeq" id="WP_173803436.1">
    <property type="nucleotide sequence ID" value="NZ_JABSNM010000001.1"/>
</dbReference>
<comment type="caution">
    <text evidence="2">The sequence shown here is derived from an EMBL/GenBank/DDBJ whole genome shotgun (WGS) entry which is preliminary data.</text>
</comment>
<sequence length="358" mass="38837">MSAPAIAAAIALESAAVWRLALSGSSTGALLVFLALHAAASALLALMLLPLLPARLRTPRTAVLALLSALAFFMPGLGAIALLLAVLAMRLAPVQVPVETFRLAAPPQFELSIPEPARRFRGLSVRQLLIDVNATAVLRSRALNAIAAKPARIAGDLLRRLLRDPVEDLRLVAYGLLDRQEKALRARIETQSRHLATLEASPLGRITLPGRIEPIDLDATRGELHRQLAELNHELVYQSLVQGDVREHTLAQAAYHVEAALAADPHDAGLRHLRARIRLEQGDGPASREDLLEAAELGLPAQRVRPYLAEMAFSRRDWQAVREEMRRIDPASVTPRMAALVRYWHAPSSAASPAGDPT</sequence>
<feature type="transmembrane region" description="Helical" evidence="1">
    <location>
        <begin position="64"/>
        <end position="89"/>
    </location>
</feature>
<gene>
    <name evidence="2" type="ORF">HNQ01_000186</name>
</gene>